<protein>
    <submittedName>
        <fullName evidence="2">Uncharacterized protein</fullName>
    </submittedName>
</protein>
<sequence>MVNLHRLSKCLVMKAWRSPDVADPHGLGDPVAEEDEADPADEEFFQEQAGYDDCELGICPQPNMTVLLLYNKETSVAVIFCLPVIPALFPGTGID</sequence>
<dbReference type="EMBL" id="AP011477">
    <property type="protein sequence ID" value="BBD82284.1"/>
    <property type="molecule type" value="Genomic_DNA"/>
</dbReference>
<organism evidence="2">
    <name type="scientific">Oryza sativa subsp. indica</name>
    <name type="common">Rice</name>
    <dbReference type="NCBI Taxonomy" id="39946"/>
    <lineage>
        <taxon>Eukaryota</taxon>
        <taxon>Viridiplantae</taxon>
        <taxon>Streptophyta</taxon>
        <taxon>Embryophyta</taxon>
        <taxon>Tracheophyta</taxon>
        <taxon>Spermatophyta</taxon>
        <taxon>Magnoliopsida</taxon>
        <taxon>Liliopsida</taxon>
        <taxon>Poales</taxon>
        <taxon>Poaceae</taxon>
        <taxon>BOP clade</taxon>
        <taxon>Oryzoideae</taxon>
        <taxon>Oryzeae</taxon>
        <taxon>Oryzinae</taxon>
        <taxon>Oryza</taxon>
        <taxon>Oryza sativa</taxon>
    </lineage>
</organism>
<reference evidence="2" key="1">
    <citation type="submission" date="2009-05" db="EMBL/GenBank/DDBJ databases">
        <title>Oryza sativa Indica Group genomic DNA, chromosome 11, BAC clone:K0054F06, cultivar:Kasalath.</title>
        <authorList>
            <person name="Matsumoto T."/>
            <person name="Wu J."/>
            <person name="Kanamori H."/>
        </authorList>
    </citation>
    <scope>NUCLEOTIDE SEQUENCE</scope>
</reference>
<feature type="region of interest" description="Disordered" evidence="1">
    <location>
        <begin position="19"/>
        <end position="39"/>
    </location>
</feature>
<evidence type="ECO:0000313" key="3">
    <source>
        <dbReference type="EMBL" id="BBD82285.1"/>
    </source>
</evidence>
<evidence type="ECO:0000256" key="1">
    <source>
        <dbReference type="SAM" id="MobiDB-lite"/>
    </source>
</evidence>
<evidence type="ECO:0000313" key="2">
    <source>
        <dbReference type="EMBL" id="BBD82284.1"/>
    </source>
</evidence>
<proteinExistence type="predicted"/>
<name>A0A679B8S6_ORYSI</name>
<gene>
    <name evidence="2" type="primary">K0054F06.5</name>
    <name evidence="3" type="synonym">K0054F06.8</name>
</gene>
<dbReference type="AlphaFoldDB" id="A0A679B8S6"/>
<dbReference type="EMBL" id="AP011477">
    <property type="protein sequence ID" value="BBD82285.1"/>
    <property type="molecule type" value="Genomic_DNA"/>
</dbReference>
<accession>A0A679B8S6</accession>